<dbReference type="OMA" id="GHTWVRG"/>
<dbReference type="GO" id="GO:0009313">
    <property type="term" value="P:oligosaccharide catabolic process"/>
    <property type="evidence" value="ECO:0007669"/>
    <property type="project" value="TreeGrafter"/>
</dbReference>
<dbReference type="GO" id="GO:0004308">
    <property type="term" value="F:exo-alpha-sialidase activity"/>
    <property type="evidence" value="ECO:0007669"/>
    <property type="project" value="InterPro"/>
</dbReference>
<dbReference type="InterPro" id="IPR036278">
    <property type="entry name" value="Sialidase_sf"/>
</dbReference>
<dbReference type="Proteomes" id="UP000887568">
    <property type="component" value="Unplaced"/>
</dbReference>
<comment type="similarity">
    <text evidence="1">Belongs to the glycosyl hydrolase 33 family.</text>
</comment>
<name>A0A913ZD65_PATMI</name>
<dbReference type="InterPro" id="IPR026856">
    <property type="entry name" value="Sialidase_fam"/>
</dbReference>
<dbReference type="Gene3D" id="2.120.10.10">
    <property type="match status" value="1"/>
</dbReference>
<dbReference type="RefSeq" id="XP_038048991.1">
    <property type="nucleotide sequence ID" value="XM_038193063.1"/>
</dbReference>
<dbReference type="CDD" id="cd15482">
    <property type="entry name" value="Sialidase_non-viral"/>
    <property type="match status" value="1"/>
</dbReference>
<dbReference type="GO" id="GO:0006689">
    <property type="term" value="P:ganglioside catabolic process"/>
    <property type="evidence" value="ECO:0007669"/>
    <property type="project" value="TreeGrafter"/>
</dbReference>
<accession>A0A913ZD65</accession>
<keyword evidence="4" id="KW-1185">Reference proteome</keyword>
<dbReference type="GO" id="GO:0016020">
    <property type="term" value="C:membrane"/>
    <property type="evidence" value="ECO:0007669"/>
    <property type="project" value="TreeGrafter"/>
</dbReference>
<evidence type="ECO:0000259" key="2">
    <source>
        <dbReference type="Pfam" id="PF13088"/>
    </source>
</evidence>
<dbReference type="PANTHER" id="PTHR10628">
    <property type="entry name" value="SIALIDASE"/>
    <property type="match status" value="1"/>
</dbReference>
<feature type="domain" description="Sialidase" evidence="2">
    <location>
        <begin position="156"/>
        <end position="464"/>
    </location>
</feature>
<protein>
    <recommendedName>
        <fullName evidence="2">Sialidase domain-containing protein</fullName>
    </recommendedName>
</protein>
<proteinExistence type="inferred from homology"/>
<dbReference type="Pfam" id="PF13088">
    <property type="entry name" value="BNR_2"/>
    <property type="match status" value="1"/>
</dbReference>
<dbReference type="EnsemblMetazoa" id="XM_038193063.1">
    <property type="protein sequence ID" value="XP_038048991.1"/>
    <property type="gene ID" value="LOC119722760"/>
</dbReference>
<dbReference type="AlphaFoldDB" id="A0A913ZD65"/>
<dbReference type="OrthoDB" id="2739686at2759"/>
<dbReference type="InterPro" id="IPR011040">
    <property type="entry name" value="Sialidase"/>
</dbReference>
<dbReference type="GO" id="GO:0005737">
    <property type="term" value="C:cytoplasm"/>
    <property type="evidence" value="ECO:0007669"/>
    <property type="project" value="TreeGrafter"/>
</dbReference>
<organism evidence="3 4">
    <name type="scientific">Patiria miniata</name>
    <name type="common">Bat star</name>
    <name type="synonym">Asterina miniata</name>
    <dbReference type="NCBI Taxonomy" id="46514"/>
    <lineage>
        <taxon>Eukaryota</taxon>
        <taxon>Metazoa</taxon>
        <taxon>Echinodermata</taxon>
        <taxon>Eleutherozoa</taxon>
        <taxon>Asterozoa</taxon>
        <taxon>Asteroidea</taxon>
        <taxon>Valvatacea</taxon>
        <taxon>Valvatida</taxon>
        <taxon>Asterinidae</taxon>
        <taxon>Patiria</taxon>
    </lineage>
</organism>
<evidence type="ECO:0000313" key="4">
    <source>
        <dbReference type="Proteomes" id="UP000887568"/>
    </source>
</evidence>
<evidence type="ECO:0000256" key="1">
    <source>
        <dbReference type="ARBA" id="ARBA00009348"/>
    </source>
</evidence>
<sequence>MRSARKVRSNLLLLGISLGTLFFAAWKLGVESSLKNALDEHMQVHKPMEVPQAPWTTANRASSHKVGSFPSDHKLNSTMYTLDNNHLEQLVKSLQLKLDDAWVSETPSLFAKEEFKDLDIPEFQARVPAVVYHKETILAFCEARFDTVMDWGNMMISLRRGKLTGQDVTWERIRLIAGIPGHRTMNPTPIVDHKKNAIVLVFSAFPTNMTFFDLVKRRGKRLSRVYVIKSYDVGLTWTDPVEITNQTIGKMKPFPVLYAPGPGHSIQMKSGRLIVPGNFFTTERRRSISGMCSDCTNLASIIYSDDGGITWHLGAETNPAKDARGARIYPNEAQLAEVEDGTLYMNLRTLDGVQPRAYCYSYDGGQSLTPVQLHPTLVEPGYRKKNNVWKPTSPGGCQGSVIAVNFGSPSQRPTSQQKWLVFSNPADPLSRVNLGIRVSADRGSSWSNPWIIFPYKAGYSDMVYIETTVAGKPVQYFAIIFEGGSSRFSDHVKFRMFNIEALIQNILKHETNERLHRRPSEI</sequence>
<reference evidence="3" key="1">
    <citation type="submission" date="2022-11" db="UniProtKB">
        <authorList>
            <consortium name="EnsemblMetazoa"/>
        </authorList>
    </citation>
    <scope>IDENTIFICATION</scope>
</reference>
<dbReference type="PANTHER" id="PTHR10628:SF30">
    <property type="entry name" value="EXO-ALPHA-SIALIDASE"/>
    <property type="match status" value="1"/>
</dbReference>
<evidence type="ECO:0000313" key="3">
    <source>
        <dbReference type="EnsemblMetazoa" id="XP_038048991.1"/>
    </source>
</evidence>
<dbReference type="SUPFAM" id="SSF50939">
    <property type="entry name" value="Sialidases"/>
    <property type="match status" value="1"/>
</dbReference>
<dbReference type="GeneID" id="119722760"/>